<dbReference type="InterPro" id="IPR029000">
    <property type="entry name" value="Cyclophilin-like_dom_sf"/>
</dbReference>
<keyword evidence="3" id="KW-0067">ATP-binding</keyword>
<accession>A0ABV8AI09</accession>
<proteinExistence type="predicted"/>
<evidence type="ECO:0000256" key="3">
    <source>
        <dbReference type="ARBA" id="ARBA00022840"/>
    </source>
</evidence>
<dbReference type="NCBIfam" id="TIGR00370">
    <property type="entry name" value="5-oxoprolinase subunit PxpB"/>
    <property type="match status" value="1"/>
</dbReference>
<dbReference type="RefSeq" id="WP_386099874.1">
    <property type="nucleotide sequence ID" value="NZ_JBHSAT010000004.1"/>
</dbReference>
<dbReference type="Gene3D" id="3.30.1360.40">
    <property type="match status" value="1"/>
</dbReference>
<keyword evidence="6" id="KW-1185">Reference proteome</keyword>
<dbReference type="PANTHER" id="PTHR34698">
    <property type="entry name" value="5-OXOPROLINASE SUBUNIT B"/>
    <property type="match status" value="1"/>
</dbReference>
<dbReference type="GO" id="GO:0017168">
    <property type="term" value="F:5-oxoprolinase (ATP-hydrolyzing) activity"/>
    <property type="evidence" value="ECO:0007669"/>
    <property type="project" value="UniProtKB-EC"/>
</dbReference>
<gene>
    <name evidence="5" type="primary">pxpB</name>
    <name evidence="5" type="ORF">ACFOSX_09615</name>
</gene>
<dbReference type="SUPFAM" id="SSF50891">
    <property type="entry name" value="Cyclophilin-like"/>
    <property type="match status" value="1"/>
</dbReference>
<dbReference type="InterPro" id="IPR010016">
    <property type="entry name" value="PxpB"/>
</dbReference>
<organism evidence="5 6">
    <name type="scientific">Winogradskyella maritima</name>
    <dbReference type="NCBI Taxonomy" id="1517766"/>
    <lineage>
        <taxon>Bacteria</taxon>
        <taxon>Pseudomonadati</taxon>
        <taxon>Bacteroidota</taxon>
        <taxon>Flavobacteriia</taxon>
        <taxon>Flavobacteriales</taxon>
        <taxon>Flavobacteriaceae</taxon>
        <taxon>Winogradskyella</taxon>
    </lineage>
</organism>
<protein>
    <submittedName>
        <fullName evidence="5">5-oxoprolinase subunit PxpB</fullName>
        <ecNumber evidence="5">3.5.2.9</ecNumber>
    </submittedName>
</protein>
<dbReference type="EMBL" id="JBHSAT010000004">
    <property type="protein sequence ID" value="MFC3877488.1"/>
    <property type="molecule type" value="Genomic_DNA"/>
</dbReference>
<feature type="domain" description="Carboxyltransferase" evidence="4">
    <location>
        <begin position="6"/>
        <end position="206"/>
    </location>
</feature>
<dbReference type="EC" id="3.5.2.9" evidence="5"/>
<sequence length="244" mass="27925">MGHFKLKYSRYGDHSILIEWPKKIDETILEDRLNFEESIKLKYTKQKLEIISAYNSILVIYDFTIDNFNDKKNALNQLYLASKDSSKQNSRLWKIPVCYDTTFGTDLMTFSEVKKMPIETVIERHSSSIYTVFFKGFLPGFLYLGGLDKSLHLDRKSTPNLNVQKGSVAIGGNQTGIYPQNSPGGWHIIGRTPVSFFDVGTKPIYFASDGDRIQFQAVSLSEYNAIEKEMENGNYKLQSEPYHG</sequence>
<keyword evidence="2 5" id="KW-0378">Hydrolase</keyword>
<comment type="caution">
    <text evidence="5">The sequence shown here is derived from an EMBL/GenBank/DDBJ whole genome shotgun (WGS) entry which is preliminary data.</text>
</comment>
<evidence type="ECO:0000313" key="6">
    <source>
        <dbReference type="Proteomes" id="UP001595812"/>
    </source>
</evidence>
<dbReference type="Proteomes" id="UP001595812">
    <property type="component" value="Unassembled WGS sequence"/>
</dbReference>
<dbReference type="PANTHER" id="PTHR34698:SF2">
    <property type="entry name" value="5-OXOPROLINASE SUBUNIT B"/>
    <property type="match status" value="1"/>
</dbReference>
<evidence type="ECO:0000313" key="5">
    <source>
        <dbReference type="EMBL" id="MFC3877488.1"/>
    </source>
</evidence>
<reference evidence="6" key="1">
    <citation type="journal article" date="2019" name="Int. J. Syst. Evol. Microbiol.">
        <title>The Global Catalogue of Microorganisms (GCM) 10K type strain sequencing project: providing services to taxonomists for standard genome sequencing and annotation.</title>
        <authorList>
            <consortium name="The Broad Institute Genomics Platform"/>
            <consortium name="The Broad Institute Genome Sequencing Center for Infectious Disease"/>
            <person name="Wu L."/>
            <person name="Ma J."/>
        </authorList>
    </citation>
    <scope>NUCLEOTIDE SEQUENCE [LARGE SCALE GENOMIC DNA]</scope>
    <source>
        <strain evidence="6">CECT 8979</strain>
    </source>
</reference>
<evidence type="ECO:0000256" key="1">
    <source>
        <dbReference type="ARBA" id="ARBA00022741"/>
    </source>
</evidence>
<name>A0ABV8AI09_9FLAO</name>
<evidence type="ECO:0000256" key="2">
    <source>
        <dbReference type="ARBA" id="ARBA00022801"/>
    </source>
</evidence>
<evidence type="ECO:0000259" key="4">
    <source>
        <dbReference type="SMART" id="SM00796"/>
    </source>
</evidence>
<dbReference type="InterPro" id="IPR003833">
    <property type="entry name" value="CT_C_D"/>
</dbReference>
<keyword evidence="1" id="KW-0547">Nucleotide-binding</keyword>
<dbReference type="SMART" id="SM00796">
    <property type="entry name" value="AHS1"/>
    <property type="match status" value="1"/>
</dbReference>
<dbReference type="Pfam" id="PF02682">
    <property type="entry name" value="CT_C_D"/>
    <property type="match status" value="1"/>
</dbReference>
<dbReference type="Gene3D" id="2.40.100.10">
    <property type="entry name" value="Cyclophilin-like"/>
    <property type="match status" value="1"/>
</dbReference>
<dbReference type="SUPFAM" id="SSF160467">
    <property type="entry name" value="PH0987 N-terminal domain-like"/>
    <property type="match status" value="1"/>
</dbReference>